<feature type="non-terminal residue" evidence="1">
    <location>
        <position position="125"/>
    </location>
</feature>
<proteinExistence type="predicted"/>
<keyword evidence="2" id="KW-1185">Reference proteome</keyword>
<comment type="caution">
    <text evidence="1">The sequence shown here is derived from an EMBL/GenBank/DDBJ whole genome shotgun (WGS) entry which is preliminary data.</text>
</comment>
<organism evidence="1 2">
    <name type="scientific">Petrolisthes cinctipes</name>
    <name type="common">Flat porcelain crab</name>
    <dbReference type="NCBI Taxonomy" id="88211"/>
    <lineage>
        <taxon>Eukaryota</taxon>
        <taxon>Metazoa</taxon>
        <taxon>Ecdysozoa</taxon>
        <taxon>Arthropoda</taxon>
        <taxon>Crustacea</taxon>
        <taxon>Multicrustacea</taxon>
        <taxon>Malacostraca</taxon>
        <taxon>Eumalacostraca</taxon>
        <taxon>Eucarida</taxon>
        <taxon>Decapoda</taxon>
        <taxon>Pleocyemata</taxon>
        <taxon>Anomura</taxon>
        <taxon>Galatheoidea</taxon>
        <taxon>Porcellanidae</taxon>
        <taxon>Petrolisthes</taxon>
    </lineage>
</organism>
<sequence length="125" mass="13354">VPTQPLSEALSDPGRFAYCGLVTAALYHLFCESPPAPAGGGAPSPDLDNSADVDFALATLTRLARHLGLPDQVRQVMEMTIRGEVEPSPGSSYVAILKEEPPLVRSRLPVVQDLVMFAVQGGERR</sequence>
<gene>
    <name evidence="1" type="ORF">Pcinc_043920</name>
</gene>
<accession>A0AAE1BEM0</accession>
<dbReference type="Proteomes" id="UP001286313">
    <property type="component" value="Unassembled WGS sequence"/>
</dbReference>
<dbReference type="AlphaFoldDB" id="A0AAE1BEM0"/>
<reference evidence="1" key="1">
    <citation type="submission" date="2023-10" db="EMBL/GenBank/DDBJ databases">
        <title>Genome assemblies of two species of porcelain crab, Petrolisthes cinctipes and Petrolisthes manimaculis (Anomura: Porcellanidae).</title>
        <authorList>
            <person name="Angst P."/>
        </authorList>
    </citation>
    <scope>NUCLEOTIDE SEQUENCE</scope>
    <source>
        <strain evidence="1">PB745_01</strain>
        <tissue evidence="1">Gill</tissue>
    </source>
</reference>
<dbReference type="EMBL" id="JAWQEG010008995">
    <property type="protein sequence ID" value="KAK3849321.1"/>
    <property type="molecule type" value="Genomic_DNA"/>
</dbReference>
<evidence type="ECO:0000313" key="1">
    <source>
        <dbReference type="EMBL" id="KAK3849321.1"/>
    </source>
</evidence>
<protein>
    <submittedName>
        <fullName evidence="1">Uncharacterized protein</fullName>
    </submittedName>
</protein>
<evidence type="ECO:0000313" key="2">
    <source>
        <dbReference type="Proteomes" id="UP001286313"/>
    </source>
</evidence>
<name>A0AAE1BEM0_PETCI</name>